<organism evidence="3">
    <name type="scientific">viral metagenome</name>
    <dbReference type="NCBI Taxonomy" id="1070528"/>
    <lineage>
        <taxon>unclassified sequences</taxon>
        <taxon>metagenomes</taxon>
        <taxon>organismal metagenomes</taxon>
    </lineage>
</organism>
<sequence>MDTSLNFVALLETNPITRLKGDYNNRFINRVKETFTEKQQQLFVASLYCFLNYHPTNDFVIDLDNIWQWLGFQQKYHAKYLLEKYYKEGVDFLIPNIQDKTKEGRGGQNRQSFLLNIETFKMLCIKANTKKAHEIHKYFIKLEELLQTIVLEETNELRLQLEQANEKMALMEMSRKVPIIYVYNTDMLVKEHTLLKIGITQCIAERIIPYKTISPRGQVVFQKEIDDGINLKTFERSIHDKLAPFRVNSEVFCMNAEEAIACILAEYNMYKIMKNTNISERSEQIKQLHYFMENGHELVTKVPTHDEGTQTEFNEMIPATTPLLLDNQDMLERFDAFIQDHCIVRPDVQVSAKDIVGQYRLHCQEAKKEITQGFTDYLKRRFVYGRLTEQTKDQVVLGFFGVVLKPIVYQKGPVTSDEETAVFEKCVFTPAGTMLFADIWEAYVDWKRVMKKPVDEAQDPKKLKQYLKSSPYTLFDTVWSSGGSGQGFYGIKLKRDVKHHRTSSTGCAIVKKNTDGMVLCEYDTIAKAAAEESMCPAKMSRSVKNRITFGTGDFLYYYEKKPRS</sequence>
<proteinExistence type="predicted"/>
<dbReference type="InterPro" id="IPR018879">
    <property type="entry name" value="MSV199_dom"/>
</dbReference>
<evidence type="ECO:0000259" key="2">
    <source>
        <dbReference type="Pfam" id="PF10553"/>
    </source>
</evidence>
<dbReference type="AlphaFoldDB" id="A0A6C0EKX5"/>
<dbReference type="PROSITE" id="PS50890">
    <property type="entry name" value="PUA"/>
    <property type="match status" value="1"/>
</dbReference>
<evidence type="ECO:0000259" key="1">
    <source>
        <dbReference type="Pfam" id="PF10544"/>
    </source>
</evidence>
<name>A0A6C0EKX5_9ZZZZ</name>
<dbReference type="Pfam" id="PF10544">
    <property type="entry name" value="T5orf172"/>
    <property type="match status" value="1"/>
</dbReference>
<reference evidence="3" key="1">
    <citation type="journal article" date="2020" name="Nature">
        <title>Giant virus diversity and host interactions through global metagenomics.</title>
        <authorList>
            <person name="Schulz F."/>
            <person name="Roux S."/>
            <person name="Paez-Espino D."/>
            <person name="Jungbluth S."/>
            <person name="Walsh D.A."/>
            <person name="Denef V.J."/>
            <person name="McMahon K.D."/>
            <person name="Konstantinidis K.T."/>
            <person name="Eloe-Fadrosh E.A."/>
            <person name="Kyrpides N.C."/>
            <person name="Woyke T."/>
        </authorList>
    </citation>
    <scope>NUCLEOTIDE SEQUENCE</scope>
    <source>
        <strain evidence="3">GVMAG-M-3300009068-24</strain>
    </source>
</reference>
<dbReference type="EMBL" id="MN738881">
    <property type="protein sequence ID" value="QHT29707.1"/>
    <property type="molecule type" value="Genomic_DNA"/>
</dbReference>
<dbReference type="InterPro" id="IPR018306">
    <property type="entry name" value="Phage_T5_Orf172_DNA-bd"/>
</dbReference>
<feature type="domain" description="MSV199" evidence="2">
    <location>
        <begin position="109"/>
        <end position="146"/>
    </location>
</feature>
<dbReference type="Pfam" id="PF10553">
    <property type="entry name" value="MSV199"/>
    <property type="match status" value="1"/>
</dbReference>
<protein>
    <recommendedName>
        <fullName evidence="4">MSV199 domain-containing protein</fullName>
    </recommendedName>
</protein>
<accession>A0A6C0EKX5</accession>
<evidence type="ECO:0000313" key="3">
    <source>
        <dbReference type="EMBL" id="QHT29707.1"/>
    </source>
</evidence>
<feature type="domain" description="Bacteriophage T5 Orf172 DNA-binding" evidence="1">
    <location>
        <begin position="179"/>
        <end position="263"/>
    </location>
</feature>
<evidence type="ECO:0008006" key="4">
    <source>
        <dbReference type="Google" id="ProtNLM"/>
    </source>
</evidence>